<dbReference type="Pfam" id="PF03401">
    <property type="entry name" value="TctC"/>
    <property type="match status" value="1"/>
</dbReference>
<feature type="signal peptide" evidence="2">
    <location>
        <begin position="1"/>
        <end position="30"/>
    </location>
</feature>
<dbReference type="Gene3D" id="3.40.190.10">
    <property type="entry name" value="Periplasmic binding protein-like II"/>
    <property type="match status" value="1"/>
</dbReference>
<dbReference type="PANTHER" id="PTHR42928">
    <property type="entry name" value="TRICARBOXYLATE-BINDING PROTEIN"/>
    <property type="match status" value="1"/>
</dbReference>
<dbReference type="SUPFAM" id="SSF53850">
    <property type="entry name" value="Periplasmic binding protein-like II"/>
    <property type="match status" value="1"/>
</dbReference>
<dbReference type="InterPro" id="IPR005064">
    <property type="entry name" value="BUG"/>
</dbReference>
<geneLocation type="plasmid" evidence="3 4">
    <name>unnamed1</name>
</geneLocation>
<dbReference type="PANTHER" id="PTHR42928:SF5">
    <property type="entry name" value="BLR1237 PROTEIN"/>
    <property type="match status" value="1"/>
</dbReference>
<gene>
    <name evidence="3" type="ORF">M9799_18630</name>
</gene>
<evidence type="ECO:0000313" key="3">
    <source>
        <dbReference type="EMBL" id="UYG53391.1"/>
    </source>
</evidence>
<reference evidence="3" key="1">
    <citation type="submission" date="2022-09" db="EMBL/GenBank/DDBJ databases">
        <title>The complete genome of Acidovorax sp. 5MLIR.</title>
        <authorList>
            <person name="Liu L."/>
            <person name="Yue J."/>
            <person name="Yang F."/>
            <person name="Yuan J."/>
            <person name="Li L."/>
        </authorList>
    </citation>
    <scope>NUCLEOTIDE SEQUENCE</scope>
    <source>
        <strain evidence="3">5MLIR</strain>
        <plasmid evidence="3">unnamed1</plasmid>
    </source>
</reference>
<proteinExistence type="inferred from homology"/>
<evidence type="ECO:0000256" key="1">
    <source>
        <dbReference type="ARBA" id="ARBA00006987"/>
    </source>
</evidence>
<keyword evidence="2" id="KW-0732">Signal</keyword>
<sequence>MSLSKFASCTFHRWGIAFGLAALSPALVLAADPYPTRAVTVVNPWAAGGPSDSFIRPIAQELSARFGQPVVIENKSGANGTIGASFVARAKPDGYTLFFSHLNPIAIAPSLQPKPSYDAIKDFAPISLIASGPAVLVVRSDFPAQNLQELVAYAKANPGKVSYGSVGIGSNTHLAGSMLANAGKVEMVHVPYRGSGAIQTDLLGGQITTAFVNLSGAMGLIQEGKLRALAVSTLKRSSVLPQVPAVAETLPGFEVNGWYGLMAPAGTPAEVIRKLNTELVAILRKPEIVARLKDGGMEPAPLTPEAYAAMIKSEIPRWALAVKAANID</sequence>
<dbReference type="PIRSF" id="PIRSF017082">
    <property type="entry name" value="YflP"/>
    <property type="match status" value="1"/>
</dbReference>
<dbReference type="EMBL" id="CP106882">
    <property type="protein sequence ID" value="UYG53391.1"/>
    <property type="molecule type" value="Genomic_DNA"/>
</dbReference>
<dbReference type="RefSeq" id="WP_231043744.1">
    <property type="nucleotide sequence ID" value="NZ_CP106882.1"/>
</dbReference>
<dbReference type="Gene3D" id="3.40.190.150">
    <property type="entry name" value="Bordetella uptake gene, domain 1"/>
    <property type="match status" value="1"/>
</dbReference>
<feature type="chain" id="PRO_5046526052" evidence="2">
    <location>
        <begin position="31"/>
        <end position="328"/>
    </location>
</feature>
<name>A0ABY6GER2_9BURK</name>
<protein>
    <submittedName>
        <fullName evidence="3">Tripartite tricarboxylate transporter substrate binding protein</fullName>
    </submittedName>
</protein>
<evidence type="ECO:0000256" key="2">
    <source>
        <dbReference type="SAM" id="SignalP"/>
    </source>
</evidence>
<evidence type="ECO:0000313" key="4">
    <source>
        <dbReference type="Proteomes" id="UP001162800"/>
    </source>
</evidence>
<comment type="similarity">
    <text evidence="1">Belongs to the UPF0065 (bug) family.</text>
</comment>
<keyword evidence="3" id="KW-0614">Plasmid</keyword>
<organism evidence="3 4">
    <name type="scientific">Comamonas endophytica</name>
    <dbReference type="NCBI Taxonomy" id="2949090"/>
    <lineage>
        <taxon>Bacteria</taxon>
        <taxon>Pseudomonadati</taxon>
        <taxon>Pseudomonadota</taxon>
        <taxon>Betaproteobacteria</taxon>
        <taxon>Burkholderiales</taxon>
        <taxon>Comamonadaceae</taxon>
        <taxon>Comamonas</taxon>
    </lineage>
</organism>
<dbReference type="CDD" id="cd13578">
    <property type="entry name" value="PBP2_Bug27"/>
    <property type="match status" value="1"/>
</dbReference>
<accession>A0ABY6GER2</accession>
<keyword evidence="4" id="KW-1185">Reference proteome</keyword>
<dbReference type="Proteomes" id="UP001162800">
    <property type="component" value="Plasmid unnamed1"/>
</dbReference>
<dbReference type="InterPro" id="IPR042100">
    <property type="entry name" value="Bug_dom1"/>
</dbReference>